<accession>R7V823</accession>
<dbReference type="Proteomes" id="UP000014760">
    <property type="component" value="Unassembled WGS sequence"/>
</dbReference>
<evidence type="ECO:0000313" key="1">
    <source>
        <dbReference type="EMBL" id="ELU11910.1"/>
    </source>
</evidence>
<dbReference type="EnsemblMetazoa" id="CapteT192940">
    <property type="protein sequence ID" value="CapteP192940"/>
    <property type="gene ID" value="CapteG192940"/>
</dbReference>
<reference evidence="3" key="1">
    <citation type="submission" date="2012-12" db="EMBL/GenBank/DDBJ databases">
        <authorList>
            <person name="Hellsten U."/>
            <person name="Grimwood J."/>
            <person name="Chapman J.A."/>
            <person name="Shapiro H."/>
            <person name="Aerts A."/>
            <person name="Otillar R.P."/>
            <person name="Terry A.Y."/>
            <person name="Boore J.L."/>
            <person name="Simakov O."/>
            <person name="Marletaz F."/>
            <person name="Cho S.-J."/>
            <person name="Edsinger-Gonzales E."/>
            <person name="Havlak P."/>
            <person name="Kuo D.-H."/>
            <person name="Larsson T."/>
            <person name="Lv J."/>
            <person name="Arendt D."/>
            <person name="Savage R."/>
            <person name="Osoegawa K."/>
            <person name="de Jong P."/>
            <person name="Lindberg D.R."/>
            <person name="Seaver E.C."/>
            <person name="Weisblat D.A."/>
            <person name="Putnam N.H."/>
            <person name="Grigoriev I.V."/>
            <person name="Rokhsar D.S."/>
        </authorList>
    </citation>
    <scope>NUCLEOTIDE SEQUENCE</scope>
    <source>
        <strain evidence="3">I ESC-2004</strain>
    </source>
</reference>
<evidence type="ECO:0000313" key="3">
    <source>
        <dbReference type="Proteomes" id="UP000014760"/>
    </source>
</evidence>
<dbReference type="EMBL" id="AMQN01005581">
    <property type="status" value="NOT_ANNOTATED_CDS"/>
    <property type="molecule type" value="Genomic_DNA"/>
</dbReference>
<name>R7V823_CAPTE</name>
<sequence length="277" mass="31531">MEYSERVAVRPSNEGTRTEYSAYLDIKSPQRIKTSLEVKPKLKPVHFRTNMVCYIDSSKKRHRSTVYYEPRYTAVGFGETRYVLPQTTSTTIVSAVTSGDSTSGRRYRSSVTMPPKLYKHTMTYKFRMTSNSDEGTYDYDDDSDDYSDSYSSSIYVQDIDPIHDHNGRRSVMIRRSSADNFLCDDSFSVFAGHNSSIRDSGYGESLLWFSGSPFVWGVGTFLDTPVLLMARNVHEASRMTFMNLSVAISVHQLTSTEKQKEESLHVSQGDIYEYNGP</sequence>
<keyword evidence="3" id="KW-1185">Reference proteome</keyword>
<dbReference type="EMBL" id="KB296320">
    <property type="protein sequence ID" value="ELU11910.1"/>
    <property type="molecule type" value="Genomic_DNA"/>
</dbReference>
<dbReference type="HOGENOM" id="CLU_1005585_0_0_1"/>
<gene>
    <name evidence="1" type="ORF">CAPTEDRAFT_192940</name>
</gene>
<organism evidence="1">
    <name type="scientific">Capitella teleta</name>
    <name type="common">Polychaete worm</name>
    <dbReference type="NCBI Taxonomy" id="283909"/>
    <lineage>
        <taxon>Eukaryota</taxon>
        <taxon>Metazoa</taxon>
        <taxon>Spiralia</taxon>
        <taxon>Lophotrochozoa</taxon>
        <taxon>Annelida</taxon>
        <taxon>Polychaeta</taxon>
        <taxon>Sedentaria</taxon>
        <taxon>Scolecida</taxon>
        <taxon>Capitellidae</taxon>
        <taxon>Capitella</taxon>
    </lineage>
</organism>
<reference evidence="2" key="3">
    <citation type="submission" date="2015-06" db="UniProtKB">
        <authorList>
            <consortium name="EnsemblMetazoa"/>
        </authorList>
    </citation>
    <scope>IDENTIFICATION</scope>
</reference>
<protein>
    <submittedName>
        <fullName evidence="1 2">Uncharacterized protein</fullName>
    </submittedName>
</protein>
<reference evidence="1 3" key="2">
    <citation type="journal article" date="2013" name="Nature">
        <title>Insights into bilaterian evolution from three spiralian genomes.</title>
        <authorList>
            <person name="Simakov O."/>
            <person name="Marletaz F."/>
            <person name="Cho S.J."/>
            <person name="Edsinger-Gonzales E."/>
            <person name="Havlak P."/>
            <person name="Hellsten U."/>
            <person name="Kuo D.H."/>
            <person name="Larsson T."/>
            <person name="Lv J."/>
            <person name="Arendt D."/>
            <person name="Savage R."/>
            <person name="Osoegawa K."/>
            <person name="de Jong P."/>
            <person name="Grimwood J."/>
            <person name="Chapman J.A."/>
            <person name="Shapiro H."/>
            <person name="Aerts A."/>
            <person name="Otillar R.P."/>
            <person name="Terry A.Y."/>
            <person name="Boore J.L."/>
            <person name="Grigoriev I.V."/>
            <person name="Lindberg D.R."/>
            <person name="Seaver E.C."/>
            <person name="Weisblat D.A."/>
            <person name="Putnam N.H."/>
            <person name="Rokhsar D.S."/>
        </authorList>
    </citation>
    <scope>NUCLEOTIDE SEQUENCE</scope>
    <source>
        <strain evidence="1 3">I ESC-2004</strain>
    </source>
</reference>
<evidence type="ECO:0000313" key="2">
    <source>
        <dbReference type="EnsemblMetazoa" id="CapteP192940"/>
    </source>
</evidence>
<proteinExistence type="predicted"/>
<dbReference type="AlphaFoldDB" id="R7V823"/>